<dbReference type="RefSeq" id="WP_016094943.1">
    <property type="nucleotide sequence ID" value="NZ_KB976126.1"/>
</dbReference>
<reference evidence="1 2" key="1">
    <citation type="submission" date="2012-12" db="EMBL/GenBank/DDBJ databases">
        <title>The Genome Sequence of Bacillus cereus HuA3-9.</title>
        <authorList>
            <consortium name="The Broad Institute Genome Sequencing Platform"/>
            <consortium name="The Broad Institute Genome Sequencing Center for Infectious Disease"/>
            <person name="Feldgarden M."/>
            <person name="Van der Auwera G.A."/>
            <person name="Mahillon J."/>
            <person name="Duprez V."/>
            <person name="Timmery S."/>
            <person name="Mattelet C."/>
            <person name="Dierick K."/>
            <person name="Sun M."/>
            <person name="Yu Z."/>
            <person name="Zhu L."/>
            <person name="Hu X."/>
            <person name="Shank E.B."/>
            <person name="Swiecicka I."/>
            <person name="Hansen B.M."/>
            <person name="Andrup L."/>
            <person name="Walker B."/>
            <person name="Young S.K."/>
            <person name="Zeng Q."/>
            <person name="Gargeya S."/>
            <person name="Fitzgerald M."/>
            <person name="Haas B."/>
            <person name="Abouelleil A."/>
            <person name="Alvarado L."/>
            <person name="Arachchi H.M."/>
            <person name="Berlin A.M."/>
            <person name="Chapman S.B."/>
            <person name="Dewar J."/>
            <person name="Goldberg J."/>
            <person name="Griggs A."/>
            <person name="Gujja S."/>
            <person name="Hansen M."/>
            <person name="Howarth C."/>
            <person name="Imamovic A."/>
            <person name="Larimer J."/>
            <person name="McCowan C."/>
            <person name="Murphy C."/>
            <person name="Neiman D."/>
            <person name="Pearson M."/>
            <person name="Priest M."/>
            <person name="Roberts A."/>
            <person name="Saif S."/>
            <person name="Shea T."/>
            <person name="Sisk P."/>
            <person name="Sykes S."/>
            <person name="Wortman J."/>
            <person name="Nusbaum C."/>
            <person name="Birren B."/>
        </authorList>
    </citation>
    <scope>NUCLEOTIDE SEQUENCE [LARGE SCALE GENOMIC DNA]</scope>
    <source>
        <strain evidence="1 2">HuA3-9</strain>
    </source>
</reference>
<sequence>MTFKEQIVEWKKIVGNEIRKNKDIINNWGLDGKVFFQLDGTVIVRNEYSTEDIIFENTITPFKEWKEKKCI</sequence>
<evidence type="ECO:0000313" key="1">
    <source>
        <dbReference type="EMBL" id="EOO11447.1"/>
    </source>
</evidence>
<dbReference type="EMBL" id="AHDZ01000070">
    <property type="protein sequence ID" value="EOO11447.1"/>
    <property type="molecule type" value="Genomic_DNA"/>
</dbReference>
<organism evidence="1 2">
    <name type="scientific">Bacillus cereus HuA3-9</name>
    <dbReference type="NCBI Taxonomy" id="1053205"/>
    <lineage>
        <taxon>Bacteria</taxon>
        <taxon>Bacillati</taxon>
        <taxon>Bacillota</taxon>
        <taxon>Bacilli</taxon>
        <taxon>Bacillales</taxon>
        <taxon>Bacillaceae</taxon>
        <taxon>Bacillus</taxon>
        <taxon>Bacillus cereus group</taxon>
    </lineage>
</organism>
<proteinExistence type="predicted"/>
<comment type="caution">
    <text evidence="1">The sequence shown here is derived from an EMBL/GenBank/DDBJ whole genome shotgun (WGS) entry which is preliminary data.</text>
</comment>
<dbReference type="Proteomes" id="UP000014003">
    <property type="component" value="Unassembled WGS sequence"/>
</dbReference>
<gene>
    <name evidence="1" type="ORF">IGA_05710</name>
</gene>
<dbReference type="PATRIC" id="fig|1053205.3.peg.5764"/>
<name>R8CIM7_BACCE</name>
<dbReference type="AlphaFoldDB" id="R8CIM7"/>
<accession>R8CIM7</accession>
<dbReference type="HOGENOM" id="CLU_2731377_0_0_9"/>
<protein>
    <submittedName>
        <fullName evidence="1">Uncharacterized protein</fullName>
    </submittedName>
</protein>
<evidence type="ECO:0000313" key="2">
    <source>
        <dbReference type="Proteomes" id="UP000014003"/>
    </source>
</evidence>